<dbReference type="PROSITE" id="PS50850">
    <property type="entry name" value="MFS"/>
    <property type="match status" value="1"/>
</dbReference>
<dbReference type="SUPFAM" id="SSF103473">
    <property type="entry name" value="MFS general substrate transporter"/>
    <property type="match status" value="1"/>
</dbReference>
<evidence type="ECO:0000256" key="5">
    <source>
        <dbReference type="SAM" id="MobiDB-lite"/>
    </source>
</evidence>
<sequence>MASLLALLPNKFGRARSNNTPRTTTPDDDGEVRRDRSQPRNWSERRKVFDTSMVVLLEATTAMISNTGATAADHAHKDLKISRTGTIAVFASTYLIAQALGAVIFPPFTESFGRKKTYIVTTVLYSLFTALVMTGKGGKPHLAAIIIGRLFSGMMSAIPSVVVIGSIEDMWSPRARIFPIQAWVSVSVMGLVFGPAFATVIADRWQWRMIYGISAIIVAIQALLICFIKESRPKCIPEIPDEPLPRTEPNIRPTLVRATSTHPTLKQFAKTSLDLPIRLFFGEPLVFAVTIMSATVFSLLYLFTEAFIIVYTDFGFAREKIAYINTLMAIGPLFPVLVRLRDIKVGRKRKAQGRQITPEDKLLGFFIAAPIFAAALWIFSWTVPPLTHISPWVSASSLIPIGYAVSEFDHVLSSYLADSYAHIAGSASAPLAFLRASLSAVFPLIGEAMFKNMGSNYAGTVLAVMATAYCGVAVWFGLKGKELREGSKWIKRNAVVVEERRMDDPK</sequence>
<name>A0A9P4U3Q4_9PEZI</name>
<proteinExistence type="predicted"/>
<feature type="region of interest" description="Disordered" evidence="5">
    <location>
        <begin position="13"/>
        <end position="43"/>
    </location>
</feature>
<dbReference type="Proteomes" id="UP000800235">
    <property type="component" value="Unassembled WGS sequence"/>
</dbReference>
<accession>A0A9P4U3Q4</accession>
<feature type="transmembrane region" description="Helical" evidence="6">
    <location>
        <begin position="457"/>
        <end position="478"/>
    </location>
</feature>
<comment type="caution">
    <text evidence="8">The sequence shown here is derived from an EMBL/GenBank/DDBJ whole genome shotgun (WGS) entry which is preliminary data.</text>
</comment>
<keyword evidence="2 6" id="KW-0812">Transmembrane</keyword>
<feature type="domain" description="Major facilitator superfamily (MFS) profile" evidence="7">
    <location>
        <begin position="47"/>
        <end position="483"/>
    </location>
</feature>
<evidence type="ECO:0000256" key="6">
    <source>
        <dbReference type="SAM" id="Phobius"/>
    </source>
</evidence>
<evidence type="ECO:0000313" key="8">
    <source>
        <dbReference type="EMBL" id="KAF2436190.1"/>
    </source>
</evidence>
<evidence type="ECO:0000256" key="3">
    <source>
        <dbReference type="ARBA" id="ARBA00022989"/>
    </source>
</evidence>
<evidence type="ECO:0000256" key="1">
    <source>
        <dbReference type="ARBA" id="ARBA00004141"/>
    </source>
</evidence>
<dbReference type="Pfam" id="PF07690">
    <property type="entry name" value="MFS_1"/>
    <property type="match status" value="1"/>
</dbReference>
<feature type="transmembrane region" description="Helical" evidence="6">
    <location>
        <begin position="362"/>
        <end position="383"/>
    </location>
</feature>
<dbReference type="AlphaFoldDB" id="A0A9P4U3Q4"/>
<dbReference type="InterPro" id="IPR020846">
    <property type="entry name" value="MFS_dom"/>
</dbReference>
<reference evidence="8" key="1">
    <citation type="journal article" date="2020" name="Stud. Mycol.">
        <title>101 Dothideomycetes genomes: a test case for predicting lifestyles and emergence of pathogens.</title>
        <authorList>
            <person name="Haridas S."/>
            <person name="Albert R."/>
            <person name="Binder M."/>
            <person name="Bloem J."/>
            <person name="Labutti K."/>
            <person name="Salamov A."/>
            <person name="Andreopoulos B."/>
            <person name="Baker S."/>
            <person name="Barry K."/>
            <person name="Bills G."/>
            <person name="Bluhm B."/>
            <person name="Cannon C."/>
            <person name="Castanera R."/>
            <person name="Culley D."/>
            <person name="Daum C."/>
            <person name="Ezra D."/>
            <person name="Gonzalez J."/>
            <person name="Henrissat B."/>
            <person name="Kuo A."/>
            <person name="Liang C."/>
            <person name="Lipzen A."/>
            <person name="Lutzoni F."/>
            <person name="Magnuson J."/>
            <person name="Mondo S."/>
            <person name="Nolan M."/>
            <person name="Ohm R."/>
            <person name="Pangilinan J."/>
            <person name="Park H.-J."/>
            <person name="Ramirez L."/>
            <person name="Alfaro M."/>
            <person name="Sun H."/>
            <person name="Tritt A."/>
            <person name="Yoshinaga Y."/>
            <person name="Zwiers L.-H."/>
            <person name="Turgeon B."/>
            <person name="Goodwin S."/>
            <person name="Spatafora J."/>
            <person name="Crous P."/>
            <person name="Grigoriev I."/>
        </authorList>
    </citation>
    <scope>NUCLEOTIDE SEQUENCE</scope>
    <source>
        <strain evidence="8">CBS 130266</strain>
    </source>
</reference>
<feature type="transmembrane region" description="Helical" evidence="6">
    <location>
        <begin position="321"/>
        <end position="341"/>
    </location>
</feature>
<dbReference type="PANTHER" id="PTHR23502">
    <property type="entry name" value="MAJOR FACILITATOR SUPERFAMILY"/>
    <property type="match status" value="1"/>
</dbReference>
<dbReference type="InterPro" id="IPR011701">
    <property type="entry name" value="MFS"/>
</dbReference>
<keyword evidence="4 6" id="KW-0472">Membrane</keyword>
<evidence type="ECO:0000256" key="2">
    <source>
        <dbReference type="ARBA" id="ARBA00022692"/>
    </source>
</evidence>
<dbReference type="GO" id="GO:0016020">
    <property type="term" value="C:membrane"/>
    <property type="evidence" value="ECO:0007669"/>
    <property type="project" value="UniProtKB-SubCell"/>
</dbReference>
<dbReference type="OrthoDB" id="5410178at2759"/>
<dbReference type="Gene3D" id="1.20.1250.20">
    <property type="entry name" value="MFS general substrate transporter like domains"/>
    <property type="match status" value="1"/>
</dbReference>
<feature type="transmembrane region" description="Helical" evidence="6">
    <location>
        <begin position="87"/>
        <end position="105"/>
    </location>
</feature>
<evidence type="ECO:0000259" key="7">
    <source>
        <dbReference type="PROSITE" id="PS50850"/>
    </source>
</evidence>
<feature type="transmembrane region" description="Helical" evidence="6">
    <location>
        <begin position="177"/>
        <end position="197"/>
    </location>
</feature>
<feature type="transmembrane region" description="Helical" evidence="6">
    <location>
        <begin position="141"/>
        <end position="165"/>
    </location>
</feature>
<dbReference type="InterPro" id="IPR036259">
    <property type="entry name" value="MFS_trans_sf"/>
</dbReference>
<protein>
    <submittedName>
        <fullName evidence="8">MFS general substrate transporter</fullName>
    </submittedName>
</protein>
<dbReference type="PANTHER" id="PTHR23502:SF157">
    <property type="entry name" value="MAJOR FACILITATOR SUPERFAMILY (MFS) PROFILE DOMAIN-CONTAINING PROTEIN-RELATED"/>
    <property type="match status" value="1"/>
</dbReference>
<gene>
    <name evidence="8" type="ORF">EJ08DRAFT_692075</name>
</gene>
<evidence type="ECO:0000256" key="4">
    <source>
        <dbReference type="ARBA" id="ARBA00023136"/>
    </source>
</evidence>
<feature type="transmembrane region" description="Helical" evidence="6">
    <location>
        <begin position="117"/>
        <end position="135"/>
    </location>
</feature>
<organism evidence="8 9">
    <name type="scientific">Tothia fuscella</name>
    <dbReference type="NCBI Taxonomy" id="1048955"/>
    <lineage>
        <taxon>Eukaryota</taxon>
        <taxon>Fungi</taxon>
        <taxon>Dikarya</taxon>
        <taxon>Ascomycota</taxon>
        <taxon>Pezizomycotina</taxon>
        <taxon>Dothideomycetes</taxon>
        <taxon>Pleosporomycetidae</taxon>
        <taxon>Venturiales</taxon>
        <taxon>Cylindrosympodiaceae</taxon>
        <taxon>Tothia</taxon>
    </lineage>
</organism>
<feature type="compositionally biased region" description="Basic and acidic residues" evidence="5">
    <location>
        <begin position="31"/>
        <end position="43"/>
    </location>
</feature>
<comment type="subcellular location">
    <subcellularLocation>
        <location evidence="1">Membrane</location>
        <topology evidence="1">Multi-pass membrane protein</topology>
    </subcellularLocation>
</comment>
<evidence type="ECO:0000313" key="9">
    <source>
        <dbReference type="Proteomes" id="UP000800235"/>
    </source>
</evidence>
<keyword evidence="9" id="KW-1185">Reference proteome</keyword>
<keyword evidence="3 6" id="KW-1133">Transmembrane helix</keyword>
<feature type="transmembrane region" description="Helical" evidence="6">
    <location>
        <begin position="285"/>
        <end position="309"/>
    </location>
</feature>
<dbReference type="GO" id="GO:0022857">
    <property type="term" value="F:transmembrane transporter activity"/>
    <property type="evidence" value="ECO:0007669"/>
    <property type="project" value="InterPro"/>
</dbReference>
<feature type="transmembrane region" description="Helical" evidence="6">
    <location>
        <begin position="209"/>
        <end position="228"/>
    </location>
</feature>
<dbReference type="EMBL" id="MU007011">
    <property type="protein sequence ID" value="KAF2436190.1"/>
    <property type="molecule type" value="Genomic_DNA"/>
</dbReference>